<comment type="caution">
    <text evidence="2">The sequence shown here is derived from an EMBL/GenBank/DDBJ whole genome shotgun (WGS) entry which is preliminary data.</text>
</comment>
<dbReference type="SUPFAM" id="SSF51735">
    <property type="entry name" value="NAD(P)-binding Rossmann-fold domains"/>
    <property type="match status" value="1"/>
</dbReference>
<dbReference type="PANTHER" id="PTHR43162">
    <property type="match status" value="1"/>
</dbReference>
<evidence type="ECO:0000259" key="1">
    <source>
        <dbReference type="Pfam" id="PF13460"/>
    </source>
</evidence>
<dbReference type="InterPro" id="IPR016040">
    <property type="entry name" value="NAD(P)-bd_dom"/>
</dbReference>
<sequence length="276" mass="29813">MSKQTILVQAGTGKTGKRVARLLREQGHTVRIASRSGEPRFDWAEESTWGPALAGVDAVYVVPLDATGDEHEQLTRFVATATAAGVRRLVMLSARDIDTFAAVNSLVAERAVRESGVAWTILRPGWFNQNFDEDYFDAAVRAGEVLLATGDGLEPFIDAEDIAEVAVAAFTQDGHDGQIYDLSGAELLSFPQAVGIIAAELGREIRVVDLEPAAYAGQMAGQGMPLEFAELIARLYQRIREGKEAHLSDGVQRVLGREPRTFAAYVKNAVAAGAWN</sequence>
<dbReference type="InterPro" id="IPR036291">
    <property type="entry name" value="NAD(P)-bd_dom_sf"/>
</dbReference>
<organism evidence="2 3">
    <name type="scientific">Crossiella cryophila</name>
    <dbReference type="NCBI Taxonomy" id="43355"/>
    <lineage>
        <taxon>Bacteria</taxon>
        <taxon>Bacillati</taxon>
        <taxon>Actinomycetota</taxon>
        <taxon>Actinomycetes</taxon>
        <taxon>Pseudonocardiales</taxon>
        <taxon>Pseudonocardiaceae</taxon>
        <taxon>Crossiella</taxon>
    </lineage>
</organism>
<dbReference type="AlphaFoldDB" id="A0A7W7CCF7"/>
<name>A0A7W7CCF7_9PSEU</name>
<evidence type="ECO:0000313" key="3">
    <source>
        <dbReference type="Proteomes" id="UP000533598"/>
    </source>
</evidence>
<reference evidence="2 3" key="1">
    <citation type="submission" date="2020-08" db="EMBL/GenBank/DDBJ databases">
        <title>Sequencing the genomes of 1000 actinobacteria strains.</title>
        <authorList>
            <person name="Klenk H.-P."/>
        </authorList>
    </citation>
    <scope>NUCLEOTIDE SEQUENCE [LARGE SCALE GENOMIC DNA]</scope>
    <source>
        <strain evidence="2 3">DSM 44230</strain>
    </source>
</reference>
<dbReference type="Gene3D" id="3.90.25.10">
    <property type="entry name" value="UDP-galactose 4-epimerase, domain 1"/>
    <property type="match status" value="1"/>
</dbReference>
<dbReference type="Proteomes" id="UP000533598">
    <property type="component" value="Unassembled WGS sequence"/>
</dbReference>
<protein>
    <submittedName>
        <fullName evidence="2">Uncharacterized protein YbjT (DUF2867 family)</fullName>
    </submittedName>
</protein>
<dbReference type="InterPro" id="IPR051604">
    <property type="entry name" value="Ergot_Alk_Oxidoreductase"/>
</dbReference>
<evidence type="ECO:0000313" key="2">
    <source>
        <dbReference type="EMBL" id="MBB4676984.1"/>
    </source>
</evidence>
<dbReference type="PANTHER" id="PTHR43162:SF1">
    <property type="entry name" value="PRESTALK A DIFFERENTIATION PROTEIN A"/>
    <property type="match status" value="1"/>
</dbReference>
<dbReference type="Pfam" id="PF13460">
    <property type="entry name" value="NAD_binding_10"/>
    <property type="match status" value="1"/>
</dbReference>
<dbReference type="EMBL" id="JACHMH010000001">
    <property type="protein sequence ID" value="MBB4676984.1"/>
    <property type="molecule type" value="Genomic_DNA"/>
</dbReference>
<accession>A0A7W7CCF7</accession>
<feature type="domain" description="NAD(P)-binding" evidence="1">
    <location>
        <begin position="11"/>
        <end position="172"/>
    </location>
</feature>
<dbReference type="RefSeq" id="WP_185002819.1">
    <property type="nucleotide sequence ID" value="NZ_BAAAUI010000002.1"/>
</dbReference>
<gene>
    <name evidence="2" type="ORF">HNR67_003102</name>
</gene>
<keyword evidence="3" id="KW-1185">Reference proteome</keyword>
<proteinExistence type="predicted"/>
<dbReference type="Gene3D" id="3.40.50.720">
    <property type="entry name" value="NAD(P)-binding Rossmann-like Domain"/>
    <property type="match status" value="1"/>
</dbReference>